<sequence>MTGMERLSLRVSEMINHPIAQLRRSVTIHKLDTDGDREWEEVMGVLSETDELDMTINDDGTITLKWEMVADEYRQVEADEFEPEEEPVPF</sequence>
<comment type="caution">
    <text evidence="1">The sequence shown here is derived from an EMBL/GenBank/DDBJ whole genome shotgun (WGS) entry which is preliminary data.</text>
</comment>
<evidence type="ECO:0000313" key="2">
    <source>
        <dbReference type="Proteomes" id="UP000470186"/>
    </source>
</evidence>
<dbReference type="EMBL" id="WIVX01000124">
    <property type="protein sequence ID" value="MQU33732.1"/>
    <property type="molecule type" value="Genomic_DNA"/>
</dbReference>
<proteinExistence type="predicted"/>
<gene>
    <name evidence="1" type="ORF">GHO30_20495</name>
</gene>
<organism evidence="1 2">
    <name type="scientific">Pseudomonas helleri</name>
    <dbReference type="NCBI Taxonomy" id="1608996"/>
    <lineage>
        <taxon>Bacteria</taxon>
        <taxon>Pseudomonadati</taxon>
        <taxon>Pseudomonadota</taxon>
        <taxon>Gammaproteobacteria</taxon>
        <taxon>Pseudomonadales</taxon>
        <taxon>Pseudomonadaceae</taxon>
        <taxon>Pseudomonas</taxon>
    </lineage>
</organism>
<name>A0A7X1YBH5_9PSED</name>
<evidence type="ECO:0000313" key="1">
    <source>
        <dbReference type="EMBL" id="MQU33732.1"/>
    </source>
</evidence>
<reference evidence="1 2" key="1">
    <citation type="submission" date="2019-10" db="EMBL/GenBank/DDBJ databases">
        <title>Evaluation of single-gene subtyping targets for Pseudomonas.</title>
        <authorList>
            <person name="Reichler S.J."/>
            <person name="Orsi R.H."/>
            <person name="Wiedmann M."/>
            <person name="Martin N.H."/>
            <person name="Murphy S.I."/>
        </authorList>
    </citation>
    <scope>NUCLEOTIDE SEQUENCE [LARGE SCALE GENOMIC DNA]</scope>
    <source>
        <strain evidence="1 2">FSL R10-2107</strain>
    </source>
</reference>
<accession>A0A7X1YBH5</accession>
<protein>
    <submittedName>
        <fullName evidence="1">DUF1654 domain-containing protein</fullName>
    </submittedName>
</protein>
<dbReference type="Pfam" id="PF07867">
    <property type="entry name" value="DUF1654"/>
    <property type="match status" value="1"/>
</dbReference>
<dbReference type="Proteomes" id="UP000470186">
    <property type="component" value="Unassembled WGS sequence"/>
</dbReference>
<dbReference type="AlphaFoldDB" id="A0A7X1YBH5"/>
<dbReference type="InterPro" id="IPR012449">
    <property type="entry name" value="Phage_F116_Orf28"/>
</dbReference>
<keyword evidence="2" id="KW-1185">Reference proteome</keyword>